<dbReference type="PANTHER" id="PTHR21569:SF1">
    <property type="entry name" value="SMALL RIBOSOMAL SUBUNIT PROTEIN US9M"/>
    <property type="match status" value="1"/>
</dbReference>
<dbReference type="Gene3D" id="3.30.230.10">
    <property type="match status" value="1"/>
</dbReference>
<evidence type="ECO:0000256" key="2">
    <source>
        <dbReference type="ARBA" id="ARBA00022980"/>
    </source>
</evidence>
<evidence type="ECO:0000256" key="4">
    <source>
        <dbReference type="ARBA" id="ARBA00035259"/>
    </source>
</evidence>
<dbReference type="InterPro" id="IPR020568">
    <property type="entry name" value="Ribosomal_Su5_D2-typ_SF"/>
</dbReference>
<dbReference type="GO" id="GO:0022627">
    <property type="term" value="C:cytosolic small ribosomal subunit"/>
    <property type="evidence" value="ECO:0007669"/>
    <property type="project" value="TreeGrafter"/>
</dbReference>
<dbReference type="HAMAP" id="MF_00532_B">
    <property type="entry name" value="Ribosomal_uS9_B"/>
    <property type="match status" value="1"/>
</dbReference>
<evidence type="ECO:0000256" key="3">
    <source>
        <dbReference type="ARBA" id="ARBA00023274"/>
    </source>
</evidence>
<sequence length="151" mass="17170">MTKKQVEENITEETKVTKKQEGLFIGTGRRKTAVARVFIKEDKGDFTVNGKDISEYFADEVSQTVWIKPFHAIGVSHPKAKYTATIRVTGSGVQGQLDAVVHGIARALAQMSEEYKSILSKQGLLTRDPRMVERKKYFLHKARKRPQYSKR</sequence>
<keyword evidence="2 5" id="KW-0689">Ribosomal protein</keyword>
<keyword evidence="3 5" id="KW-0687">Ribonucleoprotein</keyword>
<dbReference type="PANTHER" id="PTHR21569">
    <property type="entry name" value="RIBOSOMAL PROTEIN S9"/>
    <property type="match status" value="1"/>
</dbReference>
<protein>
    <recommendedName>
        <fullName evidence="4 5">Small ribosomal subunit protein uS9</fullName>
    </recommendedName>
</protein>
<evidence type="ECO:0000256" key="1">
    <source>
        <dbReference type="ARBA" id="ARBA00005251"/>
    </source>
</evidence>
<dbReference type="NCBIfam" id="NF001099">
    <property type="entry name" value="PRK00132.1"/>
    <property type="match status" value="1"/>
</dbReference>
<dbReference type="InterPro" id="IPR000754">
    <property type="entry name" value="Ribosomal_uS9"/>
</dbReference>
<dbReference type="Pfam" id="PF00380">
    <property type="entry name" value="Ribosomal_S9"/>
    <property type="match status" value="1"/>
</dbReference>
<reference evidence="6 7" key="1">
    <citation type="journal article" date="2020" name="Biotechnol. Biofuels">
        <title>New insights from the biogas microbiome by comprehensive genome-resolved metagenomics of nearly 1600 species originating from multiple anaerobic digesters.</title>
        <authorList>
            <person name="Campanaro S."/>
            <person name="Treu L."/>
            <person name="Rodriguez-R L.M."/>
            <person name="Kovalovszki A."/>
            <person name="Ziels R.M."/>
            <person name="Maus I."/>
            <person name="Zhu X."/>
            <person name="Kougias P.G."/>
            <person name="Basile A."/>
            <person name="Luo G."/>
            <person name="Schluter A."/>
            <person name="Konstantinidis K.T."/>
            <person name="Angelidaki I."/>
        </authorList>
    </citation>
    <scope>NUCLEOTIDE SEQUENCE [LARGE SCALE GENOMIC DNA]</scope>
    <source>
        <strain evidence="6">AS27yjCOA_165</strain>
    </source>
</reference>
<proteinExistence type="inferred from homology"/>
<comment type="caution">
    <text evidence="6">The sequence shown here is derived from an EMBL/GenBank/DDBJ whole genome shotgun (WGS) entry which is preliminary data.</text>
</comment>
<dbReference type="InterPro" id="IPR014721">
    <property type="entry name" value="Ribsml_uS5_D2-typ_fold_subgr"/>
</dbReference>
<comment type="similarity">
    <text evidence="1 5">Belongs to the universal ribosomal protein uS9 family.</text>
</comment>
<gene>
    <name evidence="5 6" type="primary">rpsI</name>
    <name evidence="6" type="ORF">GYA27_01930</name>
</gene>
<dbReference type="EMBL" id="JAAZNL010000020">
    <property type="protein sequence ID" value="NMB69936.1"/>
    <property type="molecule type" value="Genomic_DNA"/>
</dbReference>
<accession>A0A7X9HH22</accession>
<dbReference type="SUPFAM" id="SSF54211">
    <property type="entry name" value="Ribosomal protein S5 domain 2-like"/>
    <property type="match status" value="1"/>
</dbReference>
<dbReference type="InterPro" id="IPR023035">
    <property type="entry name" value="Ribosomal_uS9_bac/plastid"/>
</dbReference>
<name>A0A7X9HH22_UNCKA</name>
<organism evidence="6 7">
    <name type="scientific">candidate division WWE3 bacterium</name>
    <dbReference type="NCBI Taxonomy" id="2053526"/>
    <lineage>
        <taxon>Bacteria</taxon>
        <taxon>Katanobacteria</taxon>
    </lineage>
</organism>
<evidence type="ECO:0000256" key="5">
    <source>
        <dbReference type="HAMAP-Rule" id="MF_00532"/>
    </source>
</evidence>
<dbReference type="GO" id="GO:0003723">
    <property type="term" value="F:RNA binding"/>
    <property type="evidence" value="ECO:0007669"/>
    <property type="project" value="TreeGrafter"/>
</dbReference>
<dbReference type="FunFam" id="3.30.230.10:FF:000001">
    <property type="entry name" value="30S ribosomal protein S9"/>
    <property type="match status" value="1"/>
</dbReference>
<evidence type="ECO:0000313" key="6">
    <source>
        <dbReference type="EMBL" id="NMB69936.1"/>
    </source>
</evidence>
<dbReference type="GO" id="GO:0006412">
    <property type="term" value="P:translation"/>
    <property type="evidence" value="ECO:0007669"/>
    <property type="project" value="UniProtKB-UniRule"/>
</dbReference>
<dbReference type="AlphaFoldDB" id="A0A7X9HH22"/>
<evidence type="ECO:0000313" key="7">
    <source>
        <dbReference type="Proteomes" id="UP000526033"/>
    </source>
</evidence>
<dbReference type="GO" id="GO:0003735">
    <property type="term" value="F:structural constituent of ribosome"/>
    <property type="evidence" value="ECO:0007669"/>
    <property type="project" value="InterPro"/>
</dbReference>
<dbReference type="Proteomes" id="UP000526033">
    <property type="component" value="Unassembled WGS sequence"/>
</dbReference>